<proteinExistence type="predicted"/>
<feature type="region of interest" description="Disordered" evidence="1">
    <location>
        <begin position="478"/>
        <end position="501"/>
    </location>
</feature>
<feature type="region of interest" description="Disordered" evidence="1">
    <location>
        <begin position="67"/>
        <end position="152"/>
    </location>
</feature>
<evidence type="ECO:0000256" key="1">
    <source>
        <dbReference type="SAM" id="MobiDB-lite"/>
    </source>
</evidence>
<name>E2ASB1_CAMFO</name>
<feature type="region of interest" description="Disordered" evidence="1">
    <location>
        <begin position="247"/>
        <end position="267"/>
    </location>
</feature>
<sequence length="501" mass="57194">MSSDDQRPFVVIKFINKTEKESNGDTVYEVGLAKWIVDLNEDMMDTIKRAREMLKRLVDEGLTSYETERELGRGKRKKRPPIIYTDDDEDSDVPKYNKKKQSLSDDSDSDLVQHKKIRKFGKSKKIDQDIPAPPSLSFQHKTPSNISPDQNDRNRKIIVTVAHKNTGTASSLIEKIKSRKTERQVFQNLKEENLENALKKQKSTLTVPQLNVCAKSPLQQMNVTLSENNVNSMGDEKENMINESEVESSLGIPFERQSPSSRDTEVVRPSCYTPLRSPLLHRMSPRNSEIFRHQQYNCHRKMSQDDNDAESLSFDINKSIREIKSLCKTTLVRVEELSSKVDVTIMNQTRLNRSLLPAEKRIIRPSDLPALPVYTEDDLKAMERFLEDESNLSAMVHYLASFSLNKIEGKAAAQVMAKLISNVLACSYNFKGTDGSGKKGFQNLHLWEVVQGVIQMRFPESDLSDAKDSVMSWLRNAPWRKQEKGSNTGKRKSKSFLKESS</sequence>
<evidence type="ECO:0000313" key="3">
    <source>
        <dbReference type="Proteomes" id="UP000000311"/>
    </source>
</evidence>
<dbReference type="OrthoDB" id="7553688at2759"/>
<protein>
    <submittedName>
        <fullName evidence="2">Uncharacterized protein</fullName>
    </submittedName>
</protein>
<dbReference type="Proteomes" id="UP000000311">
    <property type="component" value="Unassembled WGS sequence"/>
</dbReference>
<dbReference type="InParanoid" id="E2ASB1"/>
<gene>
    <name evidence="2" type="ORF">EAG_08494</name>
</gene>
<keyword evidence="3" id="KW-1185">Reference proteome</keyword>
<reference evidence="2 3" key="1">
    <citation type="journal article" date="2010" name="Science">
        <title>Genomic comparison of the ants Camponotus floridanus and Harpegnathos saltator.</title>
        <authorList>
            <person name="Bonasio R."/>
            <person name="Zhang G."/>
            <person name="Ye C."/>
            <person name="Mutti N.S."/>
            <person name="Fang X."/>
            <person name="Qin N."/>
            <person name="Donahue G."/>
            <person name="Yang P."/>
            <person name="Li Q."/>
            <person name="Li C."/>
            <person name="Zhang P."/>
            <person name="Huang Z."/>
            <person name="Berger S.L."/>
            <person name="Reinberg D."/>
            <person name="Wang J."/>
            <person name="Liebig J."/>
        </authorList>
    </citation>
    <scope>NUCLEOTIDE SEQUENCE [LARGE SCALE GENOMIC DNA]</scope>
    <source>
        <strain evidence="3">C129</strain>
    </source>
</reference>
<dbReference type="EMBL" id="GL442273">
    <property type="protein sequence ID" value="EFN63678.1"/>
    <property type="molecule type" value="Genomic_DNA"/>
</dbReference>
<accession>E2ASB1</accession>
<organism evidence="3">
    <name type="scientific">Camponotus floridanus</name>
    <name type="common">Florida carpenter ant</name>
    <dbReference type="NCBI Taxonomy" id="104421"/>
    <lineage>
        <taxon>Eukaryota</taxon>
        <taxon>Metazoa</taxon>
        <taxon>Ecdysozoa</taxon>
        <taxon>Arthropoda</taxon>
        <taxon>Hexapoda</taxon>
        <taxon>Insecta</taxon>
        <taxon>Pterygota</taxon>
        <taxon>Neoptera</taxon>
        <taxon>Endopterygota</taxon>
        <taxon>Hymenoptera</taxon>
        <taxon>Apocrita</taxon>
        <taxon>Aculeata</taxon>
        <taxon>Formicoidea</taxon>
        <taxon>Formicidae</taxon>
        <taxon>Formicinae</taxon>
        <taxon>Camponotus</taxon>
    </lineage>
</organism>
<feature type="compositionally biased region" description="Polar residues" evidence="1">
    <location>
        <begin position="136"/>
        <end position="149"/>
    </location>
</feature>
<dbReference type="OMA" id="AMVHYLA"/>
<feature type="compositionally biased region" description="Basic residues" evidence="1">
    <location>
        <begin position="114"/>
        <end position="123"/>
    </location>
</feature>
<dbReference type="AlphaFoldDB" id="E2ASB1"/>
<evidence type="ECO:0000313" key="2">
    <source>
        <dbReference type="EMBL" id="EFN63678.1"/>
    </source>
</evidence>